<sequence>MQFQNGHTFVCHHHLLTSHVRGLLHGANDDLSALAIKGNGEDLMFIDVSEKLTAPTRLPSIPSSLYTFTSTTLRPFTDTLTNPILVIPSIPSCLLALTGWLLEYPTIYVQDSDQDAERCEWDSRGNCLGNVTLTVVRVKLLGGNDGRDHPLLSFSFPSDLVSATEAAGLVRKTEERYAARAAGQQVWVGVGLEVESACLSFVA</sequence>
<feature type="non-terminal residue" evidence="1">
    <location>
        <position position="203"/>
    </location>
</feature>
<evidence type="ECO:0000313" key="2">
    <source>
        <dbReference type="Proteomes" id="UP000274822"/>
    </source>
</evidence>
<accession>A0A433Q6U6</accession>
<name>A0A433Q6U6_9FUNG</name>
<organism evidence="1 2">
    <name type="scientific">Jimgerdemannia flammicorona</name>
    <dbReference type="NCBI Taxonomy" id="994334"/>
    <lineage>
        <taxon>Eukaryota</taxon>
        <taxon>Fungi</taxon>
        <taxon>Fungi incertae sedis</taxon>
        <taxon>Mucoromycota</taxon>
        <taxon>Mucoromycotina</taxon>
        <taxon>Endogonomycetes</taxon>
        <taxon>Endogonales</taxon>
        <taxon>Endogonaceae</taxon>
        <taxon>Jimgerdemannia</taxon>
    </lineage>
</organism>
<protein>
    <submittedName>
        <fullName evidence="1">Uncharacterized protein</fullName>
    </submittedName>
</protein>
<evidence type="ECO:0000313" key="1">
    <source>
        <dbReference type="EMBL" id="RUS25504.1"/>
    </source>
</evidence>
<proteinExistence type="predicted"/>
<gene>
    <name evidence="1" type="ORF">BC938DRAFT_472057</name>
</gene>
<dbReference type="Pfam" id="PF14953">
    <property type="entry name" value="DUF4504"/>
    <property type="match status" value="1"/>
</dbReference>
<keyword evidence="2" id="KW-1185">Reference proteome</keyword>
<reference evidence="1 2" key="1">
    <citation type="journal article" date="2018" name="New Phytol.">
        <title>Phylogenomics of Endogonaceae and evolution of mycorrhizas within Mucoromycota.</title>
        <authorList>
            <person name="Chang Y."/>
            <person name="Desiro A."/>
            <person name="Na H."/>
            <person name="Sandor L."/>
            <person name="Lipzen A."/>
            <person name="Clum A."/>
            <person name="Barry K."/>
            <person name="Grigoriev I.V."/>
            <person name="Martin F.M."/>
            <person name="Stajich J.E."/>
            <person name="Smith M.E."/>
            <person name="Bonito G."/>
            <person name="Spatafora J.W."/>
        </authorList>
    </citation>
    <scope>NUCLEOTIDE SEQUENCE [LARGE SCALE GENOMIC DNA]</scope>
    <source>
        <strain evidence="1 2">AD002</strain>
    </source>
</reference>
<comment type="caution">
    <text evidence="1">The sequence shown here is derived from an EMBL/GenBank/DDBJ whole genome shotgun (WGS) entry which is preliminary data.</text>
</comment>
<dbReference type="EMBL" id="RBNJ01012775">
    <property type="protein sequence ID" value="RUS25504.1"/>
    <property type="molecule type" value="Genomic_DNA"/>
</dbReference>
<dbReference type="Proteomes" id="UP000274822">
    <property type="component" value="Unassembled WGS sequence"/>
</dbReference>
<dbReference type="InterPro" id="IPR027850">
    <property type="entry name" value="DUF4504"/>
</dbReference>
<dbReference type="AlphaFoldDB" id="A0A433Q6U6"/>